<dbReference type="Gene3D" id="2.60.40.4070">
    <property type="match status" value="1"/>
</dbReference>
<comment type="caution">
    <text evidence="1">The sequence shown here is derived from an EMBL/GenBank/DDBJ whole genome shotgun (WGS) entry which is preliminary data.</text>
</comment>
<proteinExistence type="predicted"/>
<evidence type="ECO:0008006" key="3">
    <source>
        <dbReference type="Google" id="ProtNLM"/>
    </source>
</evidence>
<reference evidence="2" key="1">
    <citation type="journal article" date="2019" name="Int. J. Syst. Evol. Microbiol.">
        <title>The Global Catalogue of Microorganisms (GCM) 10K type strain sequencing project: providing services to taxonomists for standard genome sequencing and annotation.</title>
        <authorList>
            <consortium name="The Broad Institute Genomics Platform"/>
            <consortium name="The Broad Institute Genome Sequencing Center for Infectious Disease"/>
            <person name="Wu L."/>
            <person name="Ma J."/>
        </authorList>
    </citation>
    <scope>NUCLEOTIDE SEQUENCE [LARGE SCALE GENOMIC DNA]</scope>
    <source>
        <strain evidence="2">CCUG 59129</strain>
    </source>
</reference>
<dbReference type="RefSeq" id="WP_377563844.1">
    <property type="nucleotide sequence ID" value="NZ_JBHTJZ010000009.1"/>
</dbReference>
<sequence>MFSEVQQLSMGYIVYMEDGIKLKLLEADELKKFIGGLFCGMAIMVLTAAAVSEEVRARLTPVYVNFHLGGESHAISSDESKILNHKGSLYVPLRSFANEMGGSVYYTPPTSGDRAKVDIYYEDDRDLTLQDEDGYVKLGNLDVQFALDDEMPVISGTIKVEKTIPKNKDVVIAILDGSGETLGVSSALKPNKPLHVPLSQLQPGEMIQFRNYFPYMATPEDYKLQVKLADNEDWYYDQGYVGSVTGAGGFNGFPLNAALGFSPFKPGEPIPFIVTLLNRSEEDTVVTTKPLQLLVEITDSEGKVIRTLATKPFKGEVQWRHGMMQTELIWDLKDEFGNKVPKGDYYFSILENETEGYMKGNPDKSMTFKLEWSMQGTGMFTVE</sequence>
<protein>
    <recommendedName>
        <fullName evidence="3">Copper amine oxidase-like N-terminal domain-containing protein</fullName>
    </recommendedName>
</protein>
<evidence type="ECO:0000313" key="2">
    <source>
        <dbReference type="Proteomes" id="UP001596989"/>
    </source>
</evidence>
<organism evidence="1 2">
    <name type="scientific">Paenibacillus chungangensis</name>
    <dbReference type="NCBI Taxonomy" id="696535"/>
    <lineage>
        <taxon>Bacteria</taxon>
        <taxon>Bacillati</taxon>
        <taxon>Bacillota</taxon>
        <taxon>Bacilli</taxon>
        <taxon>Bacillales</taxon>
        <taxon>Paenibacillaceae</taxon>
        <taxon>Paenibacillus</taxon>
    </lineage>
</organism>
<evidence type="ECO:0000313" key="1">
    <source>
        <dbReference type="EMBL" id="MFD0959652.1"/>
    </source>
</evidence>
<gene>
    <name evidence="1" type="ORF">ACFQ2I_09615</name>
</gene>
<name>A0ABW3HQ26_9BACL</name>
<dbReference type="EMBL" id="JBHTJZ010000009">
    <property type="protein sequence ID" value="MFD0959652.1"/>
    <property type="molecule type" value="Genomic_DNA"/>
</dbReference>
<dbReference type="Proteomes" id="UP001596989">
    <property type="component" value="Unassembled WGS sequence"/>
</dbReference>
<keyword evidence="2" id="KW-1185">Reference proteome</keyword>
<accession>A0ABW3HQ26</accession>